<organism evidence="7 8">
    <name type="scientific">Rubrobacter tropicus</name>
    <dbReference type="NCBI Taxonomy" id="2653851"/>
    <lineage>
        <taxon>Bacteria</taxon>
        <taxon>Bacillati</taxon>
        <taxon>Actinomycetota</taxon>
        <taxon>Rubrobacteria</taxon>
        <taxon>Rubrobacterales</taxon>
        <taxon>Rubrobacteraceae</taxon>
        <taxon>Rubrobacter</taxon>
    </lineage>
</organism>
<evidence type="ECO:0000259" key="6">
    <source>
        <dbReference type="PROSITE" id="PS50850"/>
    </source>
</evidence>
<dbReference type="InterPro" id="IPR020846">
    <property type="entry name" value="MFS_dom"/>
</dbReference>
<dbReference type="PANTHER" id="PTHR23531:SF1">
    <property type="entry name" value="QUINOLENE RESISTANCE PROTEIN NORA"/>
    <property type="match status" value="1"/>
</dbReference>
<dbReference type="EMBL" id="CP045119">
    <property type="protein sequence ID" value="QIN83317.1"/>
    <property type="molecule type" value="Genomic_DNA"/>
</dbReference>
<dbReference type="InterPro" id="IPR036259">
    <property type="entry name" value="MFS_trans_sf"/>
</dbReference>
<dbReference type="SUPFAM" id="SSF103473">
    <property type="entry name" value="MFS general substrate transporter"/>
    <property type="match status" value="1"/>
</dbReference>
<dbReference type="Gene3D" id="1.20.1250.20">
    <property type="entry name" value="MFS general substrate transporter like domains"/>
    <property type="match status" value="1"/>
</dbReference>
<name>A0A6G8QAH9_9ACTN</name>
<proteinExistence type="predicted"/>
<feature type="transmembrane region" description="Helical" evidence="5">
    <location>
        <begin position="200"/>
        <end position="225"/>
    </location>
</feature>
<feature type="transmembrane region" description="Helical" evidence="5">
    <location>
        <begin position="95"/>
        <end position="118"/>
    </location>
</feature>
<evidence type="ECO:0000256" key="2">
    <source>
        <dbReference type="ARBA" id="ARBA00022692"/>
    </source>
</evidence>
<dbReference type="KEGG" id="rub:GBA63_12220"/>
<feature type="transmembrane region" description="Helical" evidence="5">
    <location>
        <begin position="349"/>
        <end position="367"/>
    </location>
</feature>
<keyword evidence="4 5" id="KW-0472">Membrane</keyword>
<feature type="transmembrane region" description="Helical" evidence="5">
    <location>
        <begin position="287"/>
        <end position="310"/>
    </location>
</feature>
<feature type="transmembrane region" description="Helical" evidence="5">
    <location>
        <begin position="70"/>
        <end position="89"/>
    </location>
</feature>
<dbReference type="RefSeq" id="WP_166176486.1">
    <property type="nucleotide sequence ID" value="NZ_CP045119.1"/>
</dbReference>
<protein>
    <submittedName>
        <fullName evidence="7">MFS transporter</fullName>
    </submittedName>
</protein>
<feature type="transmembrane region" description="Helical" evidence="5">
    <location>
        <begin position="322"/>
        <end position="343"/>
    </location>
</feature>
<dbReference type="InterPro" id="IPR052714">
    <property type="entry name" value="MFS_Exporter"/>
</dbReference>
<dbReference type="Proteomes" id="UP000501452">
    <property type="component" value="Chromosome"/>
</dbReference>
<evidence type="ECO:0000256" key="4">
    <source>
        <dbReference type="ARBA" id="ARBA00023136"/>
    </source>
</evidence>
<dbReference type="AlphaFoldDB" id="A0A6G8QAH9"/>
<keyword evidence="2 5" id="KW-0812">Transmembrane</keyword>
<dbReference type="PANTHER" id="PTHR23531">
    <property type="entry name" value="QUINOLENE RESISTANCE PROTEIN NORA"/>
    <property type="match status" value="1"/>
</dbReference>
<feature type="transmembrane region" description="Helical" evidence="5">
    <location>
        <begin position="130"/>
        <end position="151"/>
    </location>
</feature>
<comment type="subcellular location">
    <subcellularLocation>
        <location evidence="1">Cell membrane</location>
        <topology evidence="1">Multi-pass membrane protein</topology>
    </subcellularLocation>
</comment>
<dbReference type="GO" id="GO:0005886">
    <property type="term" value="C:plasma membrane"/>
    <property type="evidence" value="ECO:0007669"/>
    <property type="project" value="UniProtKB-SubCell"/>
</dbReference>
<dbReference type="GO" id="GO:0022857">
    <property type="term" value="F:transmembrane transporter activity"/>
    <property type="evidence" value="ECO:0007669"/>
    <property type="project" value="InterPro"/>
</dbReference>
<feature type="domain" description="Major facilitator superfamily (MFS) profile" evidence="6">
    <location>
        <begin position="5"/>
        <end position="369"/>
    </location>
</feature>
<reference evidence="7 8" key="1">
    <citation type="submission" date="2019-10" db="EMBL/GenBank/DDBJ databases">
        <title>Rubrobacter sp nov SCSIO 52090 isolated from a deep-sea sediment in the South China Sea.</title>
        <authorList>
            <person name="Chen R.W."/>
        </authorList>
    </citation>
    <scope>NUCLEOTIDE SEQUENCE [LARGE SCALE GENOMIC DNA]</scope>
    <source>
        <strain evidence="7 8">SCSIO 52909</strain>
    </source>
</reference>
<dbReference type="InterPro" id="IPR011701">
    <property type="entry name" value="MFS"/>
</dbReference>
<evidence type="ECO:0000256" key="5">
    <source>
        <dbReference type="SAM" id="Phobius"/>
    </source>
</evidence>
<dbReference type="PROSITE" id="PS50850">
    <property type="entry name" value="MFS"/>
    <property type="match status" value="1"/>
</dbReference>
<evidence type="ECO:0000313" key="7">
    <source>
        <dbReference type="EMBL" id="QIN83317.1"/>
    </source>
</evidence>
<feature type="transmembrane region" description="Helical" evidence="5">
    <location>
        <begin position="231"/>
        <end position="251"/>
    </location>
</feature>
<evidence type="ECO:0000313" key="8">
    <source>
        <dbReference type="Proteomes" id="UP000501452"/>
    </source>
</evidence>
<keyword evidence="3 5" id="KW-1133">Transmembrane helix</keyword>
<sequence>MLTRPLVLVFASSFGFSTSFYLLLSVVPIYAASVGAGEAGAGLATGALMLSTVAAELFTPLLLSRFGYRAVFAAGLVLLGAPAFALGFAPTLVSILAVCLTRGFGLGIVLVIGGALVAELVPSERRGEGLGLYGVAVGVPFVVALPLGVWLAETFGYPPVFVAGGLAALAGLAAIPGLPGRAWRPGRTVGVLDASRNPSLLGPLAVFFVVAMSAGIVVTFVPLAVPGDSGNLAAAALLIQAAAATLFRWWAGRLGDRYGPASLLVPAVVASAVGVLAPAFAANPAAVLAGMALFGAGWGVTQNATLAVILERVAPSGYGAASALWYVAYDAGLGLGAFGFGVVAAGTGYPMAFALTSALVLAALAPASRGSGGARVR</sequence>
<accession>A0A6G8QAH9</accession>
<dbReference type="Pfam" id="PF07690">
    <property type="entry name" value="MFS_1"/>
    <property type="match status" value="1"/>
</dbReference>
<feature type="transmembrane region" description="Helical" evidence="5">
    <location>
        <begin position="157"/>
        <end position="179"/>
    </location>
</feature>
<feature type="transmembrane region" description="Helical" evidence="5">
    <location>
        <begin position="263"/>
        <end position="281"/>
    </location>
</feature>
<keyword evidence="8" id="KW-1185">Reference proteome</keyword>
<gene>
    <name evidence="7" type="ORF">GBA63_12220</name>
</gene>
<feature type="transmembrane region" description="Helical" evidence="5">
    <location>
        <begin position="41"/>
        <end position="63"/>
    </location>
</feature>
<evidence type="ECO:0000256" key="3">
    <source>
        <dbReference type="ARBA" id="ARBA00022989"/>
    </source>
</evidence>
<evidence type="ECO:0000256" key="1">
    <source>
        <dbReference type="ARBA" id="ARBA00004651"/>
    </source>
</evidence>